<dbReference type="EMBL" id="CP029551">
    <property type="protein sequence ID" value="AWN38395.1"/>
    <property type="molecule type" value="Genomic_DNA"/>
</dbReference>
<dbReference type="GO" id="GO:0006412">
    <property type="term" value="P:translation"/>
    <property type="evidence" value="ECO:0007669"/>
    <property type="project" value="UniProtKB-UniRule"/>
</dbReference>
<keyword evidence="3 4" id="KW-0687">Ribonucleoprotein</keyword>
<dbReference type="RefSeq" id="WP_109953552.1">
    <property type="nucleotide sequence ID" value="NZ_CP029551.1"/>
</dbReference>
<dbReference type="GO" id="GO:0005737">
    <property type="term" value="C:cytoplasm"/>
    <property type="evidence" value="ECO:0007669"/>
    <property type="project" value="UniProtKB-ARBA"/>
</dbReference>
<dbReference type="Pfam" id="PF00829">
    <property type="entry name" value="Ribosomal_L21p"/>
    <property type="match status" value="1"/>
</dbReference>
<keyword evidence="7" id="KW-1185">Reference proteome</keyword>
<gene>
    <name evidence="4 6" type="primary">rplU</name>
    <name evidence="6" type="ORF">DK427_23895</name>
</gene>
<comment type="function">
    <text evidence="4 5">This protein binds to 23S rRNA in the presence of protein L20.</text>
</comment>
<evidence type="ECO:0000256" key="4">
    <source>
        <dbReference type="HAMAP-Rule" id="MF_01363"/>
    </source>
</evidence>
<dbReference type="AlphaFoldDB" id="A0A2U8VX95"/>
<evidence type="ECO:0000256" key="5">
    <source>
        <dbReference type="RuleBase" id="RU000562"/>
    </source>
</evidence>
<evidence type="ECO:0000256" key="3">
    <source>
        <dbReference type="ARBA" id="ARBA00023274"/>
    </source>
</evidence>
<proteinExistence type="inferred from homology"/>
<sequence length="104" mass="11043">MFAVIKTGGKQYRVAANDTITIATLPGEAGSSVEFGEVLLFADGAGATQVGAPTLSGITVTGEILSHGRGKKVIAFKKRRRQNSRRKRGHRQAHTVVRITGIQA</sequence>
<evidence type="ECO:0000256" key="1">
    <source>
        <dbReference type="ARBA" id="ARBA00008563"/>
    </source>
</evidence>
<dbReference type="Proteomes" id="UP000246058">
    <property type="component" value="Chromosome"/>
</dbReference>
<dbReference type="InterPro" id="IPR001787">
    <property type="entry name" value="Ribosomal_bL21"/>
</dbReference>
<keyword evidence="4 5" id="KW-0694">RNA-binding</keyword>
<dbReference type="PANTHER" id="PTHR21349:SF0">
    <property type="entry name" value="LARGE RIBOSOMAL SUBUNIT PROTEIN BL21M"/>
    <property type="match status" value="1"/>
</dbReference>
<evidence type="ECO:0000313" key="6">
    <source>
        <dbReference type="EMBL" id="AWN38395.1"/>
    </source>
</evidence>
<dbReference type="InterPro" id="IPR028909">
    <property type="entry name" value="bL21-like"/>
</dbReference>
<evidence type="ECO:0000256" key="2">
    <source>
        <dbReference type="ARBA" id="ARBA00022980"/>
    </source>
</evidence>
<accession>A0A2U8VX95</accession>
<name>A0A2U8VX95_9HYPH</name>
<dbReference type="GO" id="GO:0019843">
    <property type="term" value="F:rRNA binding"/>
    <property type="evidence" value="ECO:0007669"/>
    <property type="project" value="UniProtKB-UniRule"/>
</dbReference>
<dbReference type="GO" id="GO:0003735">
    <property type="term" value="F:structural constituent of ribosome"/>
    <property type="evidence" value="ECO:0007669"/>
    <property type="project" value="InterPro"/>
</dbReference>
<dbReference type="HAMAP" id="MF_01363">
    <property type="entry name" value="Ribosomal_bL21"/>
    <property type="match status" value="1"/>
</dbReference>
<comment type="subunit">
    <text evidence="4">Part of the 50S ribosomal subunit. Contacts protein L20.</text>
</comment>
<reference evidence="6 7" key="1">
    <citation type="submission" date="2018-05" db="EMBL/GenBank/DDBJ databases">
        <title>Complete Genome Sequence of Methylobacterium sp. 17Sr1-43.</title>
        <authorList>
            <person name="Srinivasan S."/>
        </authorList>
    </citation>
    <scope>NUCLEOTIDE SEQUENCE [LARGE SCALE GENOMIC DNA]</scope>
    <source>
        <strain evidence="6 7">17Sr1-43</strain>
    </source>
</reference>
<dbReference type="PANTHER" id="PTHR21349">
    <property type="entry name" value="50S RIBOSOMAL PROTEIN L21"/>
    <property type="match status" value="1"/>
</dbReference>
<dbReference type="InterPro" id="IPR036164">
    <property type="entry name" value="bL21-like_sf"/>
</dbReference>
<dbReference type="OrthoDB" id="9813334at2"/>
<dbReference type="GO" id="GO:0005840">
    <property type="term" value="C:ribosome"/>
    <property type="evidence" value="ECO:0007669"/>
    <property type="project" value="UniProtKB-KW"/>
</dbReference>
<dbReference type="SUPFAM" id="SSF141091">
    <property type="entry name" value="L21p-like"/>
    <property type="match status" value="1"/>
</dbReference>
<comment type="similarity">
    <text evidence="1 4 5">Belongs to the bacterial ribosomal protein bL21 family.</text>
</comment>
<keyword evidence="2 4" id="KW-0689">Ribosomal protein</keyword>
<evidence type="ECO:0000313" key="7">
    <source>
        <dbReference type="Proteomes" id="UP000246058"/>
    </source>
</evidence>
<dbReference type="NCBIfam" id="TIGR00061">
    <property type="entry name" value="L21"/>
    <property type="match status" value="1"/>
</dbReference>
<organism evidence="6 7">
    <name type="scientific">Methylobacterium radiodurans</name>
    <dbReference type="NCBI Taxonomy" id="2202828"/>
    <lineage>
        <taxon>Bacteria</taxon>
        <taxon>Pseudomonadati</taxon>
        <taxon>Pseudomonadota</taxon>
        <taxon>Alphaproteobacteria</taxon>
        <taxon>Hyphomicrobiales</taxon>
        <taxon>Methylobacteriaceae</taxon>
        <taxon>Methylobacterium</taxon>
    </lineage>
</organism>
<protein>
    <recommendedName>
        <fullName evidence="4">Large ribosomal subunit protein bL21</fullName>
    </recommendedName>
</protein>
<dbReference type="KEGG" id="meti:DK427_23895"/>
<dbReference type="GO" id="GO:1990904">
    <property type="term" value="C:ribonucleoprotein complex"/>
    <property type="evidence" value="ECO:0007669"/>
    <property type="project" value="UniProtKB-KW"/>
</dbReference>
<keyword evidence="4 5" id="KW-0699">rRNA-binding</keyword>